<evidence type="ECO:0000256" key="2">
    <source>
        <dbReference type="PROSITE-ProRule" id="PRU00626"/>
    </source>
</evidence>
<dbReference type="InterPro" id="IPR001890">
    <property type="entry name" value="RNA-binding_CRM"/>
</dbReference>
<sequence length="104" mass="11752">MSLKGAQKKALRSIGHHLNPVVLVSENGLSEGLLKEVERALNDHELIKIRFVITERDERIALIEQLAQQVQAEVVQTIGKMALFYRPAKKPNPKLSNLLRFQEG</sequence>
<dbReference type="InterPro" id="IPR051925">
    <property type="entry name" value="RNA-binding_domain"/>
</dbReference>
<protein>
    <submittedName>
        <fullName evidence="4">Ribosome assembly RNA-binding protein YhbY</fullName>
    </submittedName>
</protein>
<keyword evidence="1 2" id="KW-0694">RNA-binding</keyword>
<comment type="caution">
    <text evidence="4">The sequence shown here is derived from an EMBL/GenBank/DDBJ whole genome shotgun (WGS) entry which is preliminary data.</text>
</comment>
<evidence type="ECO:0000256" key="1">
    <source>
        <dbReference type="ARBA" id="ARBA00022884"/>
    </source>
</evidence>
<evidence type="ECO:0000259" key="3">
    <source>
        <dbReference type="PROSITE" id="PS51295"/>
    </source>
</evidence>
<dbReference type="RefSeq" id="WP_405341023.1">
    <property type="nucleotide sequence ID" value="NZ_JBANFI010000008.1"/>
</dbReference>
<dbReference type="SUPFAM" id="SSF75471">
    <property type="entry name" value="YhbY-like"/>
    <property type="match status" value="1"/>
</dbReference>
<proteinExistence type="predicted"/>
<organism evidence="4 5">
    <name type="scientific">Marinospirillum alkalitolerans</name>
    <dbReference type="NCBI Taxonomy" id="3123374"/>
    <lineage>
        <taxon>Bacteria</taxon>
        <taxon>Pseudomonadati</taxon>
        <taxon>Pseudomonadota</taxon>
        <taxon>Gammaproteobacteria</taxon>
        <taxon>Oceanospirillales</taxon>
        <taxon>Oceanospirillaceae</taxon>
        <taxon>Marinospirillum</taxon>
    </lineage>
</organism>
<keyword evidence="5" id="KW-1185">Reference proteome</keyword>
<dbReference type="InterPro" id="IPR017924">
    <property type="entry name" value="RNA-binding_YhbY"/>
</dbReference>
<evidence type="ECO:0000313" key="4">
    <source>
        <dbReference type="EMBL" id="MFK7161696.1"/>
    </source>
</evidence>
<name>A0ABW8Q0R3_9GAMM</name>
<dbReference type="InterPro" id="IPR035920">
    <property type="entry name" value="YhbY-like_sf"/>
</dbReference>
<dbReference type="PROSITE" id="PS51295">
    <property type="entry name" value="CRM"/>
    <property type="match status" value="1"/>
</dbReference>
<dbReference type="Pfam" id="PF01985">
    <property type="entry name" value="CRS1_YhbY"/>
    <property type="match status" value="1"/>
</dbReference>
<dbReference type="NCBIfam" id="TIGR00253">
    <property type="entry name" value="RNA_bind_YhbY"/>
    <property type="match status" value="1"/>
</dbReference>
<dbReference type="Gene3D" id="3.30.110.60">
    <property type="entry name" value="YhbY-like"/>
    <property type="match status" value="1"/>
</dbReference>
<reference evidence="4 5" key="1">
    <citation type="submission" date="2024-02" db="EMBL/GenBank/DDBJ databases">
        <title>Marinospirillum sp. MEB 164 isolated from Lonar lake sediment.</title>
        <authorList>
            <person name="Joshi A."/>
            <person name="Thite S."/>
        </authorList>
    </citation>
    <scope>NUCLEOTIDE SEQUENCE [LARGE SCALE GENOMIC DNA]</scope>
    <source>
        <strain evidence="4 5">MEB164</strain>
    </source>
</reference>
<gene>
    <name evidence="4" type="primary">yhbY</name>
    <name evidence="4" type="ORF">V6U78_11670</name>
</gene>
<dbReference type="SMART" id="SM01103">
    <property type="entry name" value="CRS1_YhbY"/>
    <property type="match status" value="1"/>
</dbReference>
<dbReference type="Proteomes" id="UP001621714">
    <property type="component" value="Unassembled WGS sequence"/>
</dbReference>
<dbReference type="EMBL" id="JBANFI010000008">
    <property type="protein sequence ID" value="MFK7161696.1"/>
    <property type="molecule type" value="Genomic_DNA"/>
</dbReference>
<dbReference type="PANTHER" id="PTHR40065:SF3">
    <property type="entry name" value="RNA-BINDING PROTEIN YHBY"/>
    <property type="match status" value="1"/>
</dbReference>
<accession>A0ABW8Q0R3</accession>
<dbReference type="PANTHER" id="PTHR40065">
    <property type="entry name" value="RNA-BINDING PROTEIN YHBY"/>
    <property type="match status" value="1"/>
</dbReference>
<feature type="domain" description="CRM" evidence="3">
    <location>
        <begin position="1"/>
        <end position="97"/>
    </location>
</feature>
<evidence type="ECO:0000313" key="5">
    <source>
        <dbReference type="Proteomes" id="UP001621714"/>
    </source>
</evidence>